<dbReference type="Pfam" id="PF12433">
    <property type="entry name" value="PV_NSP1"/>
    <property type="match status" value="1"/>
</dbReference>
<feature type="domain" description="Parvovirus non-structural protein 1 helicase" evidence="5">
    <location>
        <begin position="135"/>
        <end position="207"/>
    </location>
</feature>
<sequence length="209" mass="24428">RNMIACCNQPLTMQEKLQLRQIIEAEQWVQLLTYKHKQTKKDYTKPVNLTTICAYYFLTKDIVQEERTEDGYQKTDQAIIFTLDNGFKINGKHQRHRHMIAKALQQKLKPEEPSTSTTTIQSIKPQTAKRARIETQKEINMKDTINLLFGKRICNIEEWQLQEPESYIHHIAQAGGEMIAKNILDIVSLRLSRELTALQLLKEKDHDNP</sequence>
<accession>A0A0G2Y789</accession>
<evidence type="ECO:0000256" key="3">
    <source>
        <dbReference type="ARBA" id="ARBA00022741"/>
    </source>
</evidence>
<reference evidence="7" key="1">
    <citation type="journal article" date="2016" name="PLoS ONE">
        <title>Metagenomic Survey of Viral Diversity Obtained from Feces of Subantarctic and South American Fur Seals.</title>
        <authorList>
            <person name="Kluge M."/>
            <person name="Campos F.S."/>
            <person name="Tavares M."/>
            <person name="de Amorim D.B."/>
            <person name="Valdez F.P."/>
            <person name="Giongo A."/>
            <person name="Roehe P.M."/>
            <person name="Franco A.C."/>
        </authorList>
    </citation>
    <scope>NUCLEOTIDE SEQUENCE</scope>
    <source>
        <strain evidence="7">Fur seal/ATROP42/BR/2012</strain>
    </source>
</reference>
<dbReference type="GO" id="GO:0043657">
    <property type="term" value="C:host cell"/>
    <property type="evidence" value="ECO:0007669"/>
    <property type="project" value="UniProtKB-SubCell"/>
</dbReference>
<evidence type="ECO:0000313" key="7">
    <source>
        <dbReference type="EMBL" id="AKI82156.1"/>
    </source>
</evidence>
<keyword evidence="2" id="KW-0235">DNA replication</keyword>
<comment type="subcellular location">
    <subcellularLocation>
        <location evidence="1">Host cell</location>
    </subcellularLocation>
</comment>
<evidence type="ECO:0000256" key="4">
    <source>
        <dbReference type="ARBA" id="ARBA00022840"/>
    </source>
</evidence>
<keyword evidence="4" id="KW-0067">ATP-binding</keyword>
<evidence type="ECO:0000256" key="1">
    <source>
        <dbReference type="ARBA" id="ARBA00004340"/>
    </source>
</evidence>
<dbReference type="EMBL" id="KR261073">
    <property type="protein sequence ID" value="AKI82156.1"/>
    <property type="molecule type" value="Genomic_DNA"/>
</dbReference>
<keyword evidence="3" id="KW-0547">Nucleotide-binding</keyword>
<dbReference type="Gene3D" id="3.40.1310.20">
    <property type="match status" value="1"/>
</dbReference>
<dbReference type="GO" id="GO:0006260">
    <property type="term" value="P:DNA replication"/>
    <property type="evidence" value="ECO:0007669"/>
    <property type="project" value="UniProtKB-KW"/>
</dbReference>
<dbReference type="GO" id="GO:0019079">
    <property type="term" value="P:viral genome replication"/>
    <property type="evidence" value="ECO:0007669"/>
    <property type="project" value="InterPro"/>
</dbReference>
<evidence type="ECO:0000256" key="2">
    <source>
        <dbReference type="ARBA" id="ARBA00022705"/>
    </source>
</evidence>
<evidence type="ECO:0000259" key="6">
    <source>
        <dbReference type="Pfam" id="PF12433"/>
    </source>
</evidence>
<proteinExistence type="predicted"/>
<name>A0A0G2Y789_9VIRU</name>
<protein>
    <submittedName>
        <fullName evidence="7">NS1</fullName>
    </submittedName>
</protein>
<organism evidence="7">
    <name type="scientific">Parvovirus fur seal/ATROP42/BR/2012</name>
    <dbReference type="NCBI Taxonomy" id="1659802"/>
    <lineage>
        <taxon>Viruses</taxon>
        <taxon>Monodnaviria</taxon>
        <taxon>Shotokuvirae</taxon>
        <taxon>Cossaviricota</taxon>
        <taxon>Quintoviricetes</taxon>
        <taxon>Piccovirales</taxon>
        <taxon>Parvoviridae</taxon>
        <taxon>Parvovirinae</taxon>
    </lineage>
</organism>
<evidence type="ECO:0000259" key="5">
    <source>
        <dbReference type="Pfam" id="PF01057"/>
    </source>
</evidence>
<dbReference type="InterPro" id="IPR021076">
    <property type="entry name" value="Parvovirus_NS1_N"/>
</dbReference>
<feature type="domain" description="Parvovirus non-structural protein 1 N-terminal" evidence="6">
    <location>
        <begin position="31"/>
        <end position="111"/>
    </location>
</feature>
<dbReference type="InterPro" id="IPR001257">
    <property type="entry name" value="Parvovirus_NS1_helicase"/>
</dbReference>
<feature type="non-terminal residue" evidence="7">
    <location>
        <position position="1"/>
    </location>
</feature>
<dbReference type="GO" id="GO:0005524">
    <property type="term" value="F:ATP binding"/>
    <property type="evidence" value="ECO:0007669"/>
    <property type="project" value="UniProtKB-KW"/>
</dbReference>
<feature type="non-terminal residue" evidence="7">
    <location>
        <position position="209"/>
    </location>
</feature>
<dbReference type="Pfam" id="PF01057">
    <property type="entry name" value="Parvo_NS1"/>
    <property type="match status" value="1"/>
</dbReference>